<dbReference type="Gene3D" id="2.40.40.20">
    <property type="match status" value="1"/>
</dbReference>
<evidence type="ECO:0000313" key="6">
    <source>
        <dbReference type="EMBL" id="ABW66123.1"/>
    </source>
</evidence>
<dbReference type="EMBL" id="CP000859">
    <property type="protein sequence ID" value="ABW66123.1"/>
    <property type="molecule type" value="Genomic_DNA"/>
</dbReference>
<dbReference type="InterPro" id="IPR006657">
    <property type="entry name" value="MoPterin_dinucl-bd_dom"/>
</dbReference>
<keyword evidence="4" id="KW-0411">Iron-sulfur</keyword>
<comment type="similarity">
    <text evidence="1">Belongs to the prokaryotic molybdopterin-containing oxidoreductase family.</text>
</comment>
<name>A8ZSV9_DESOH</name>
<dbReference type="GO" id="GO:0046872">
    <property type="term" value="F:metal ion binding"/>
    <property type="evidence" value="ECO:0007669"/>
    <property type="project" value="UniProtKB-KW"/>
</dbReference>
<proteinExistence type="inferred from homology"/>
<dbReference type="InterPro" id="IPR006963">
    <property type="entry name" value="Mopterin_OxRdtase_4Fe-4S_dom"/>
</dbReference>
<dbReference type="InterPro" id="IPR006656">
    <property type="entry name" value="Mopterin_OxRdtase"/>
</dbReference>
<dbReference type="GO" id="GO:0051536">
    <property type="term" value="F:iron-sulfur cluster binding"/>
    <property type="evidence" value="ECO:0007669"/>
    <property type="project" value="UniProtKB-KW"/>
</dbReference>
<dbReference type="Gene3D" id="3.40.228.10">
    <property type="entry name" value="Dimethylsulfoxide Reductase, domain 2"/>
    <property type="match status" value="1"/>
</dbReference>
<dbReference type="HOGENOM" id="CLU_000422_13_3_7"/>
<dbReference type="GO" id="GO:0016491">
    <property type="term" value="F:oxidoreductase activity"/>
    <property type="evidence" value="ECO:0007669"/>
    <property type="project" value="InterPro"/>
</dbReference>
<dbReference type="eggNOG" id="COG0243">
    <property type="taxonomic scope" value="Bacteria"/>
</dbReference>
<organism evidence="6 7">
    <name type="scientific">Desulfosudis oleivorans (strain DSM 6200 / JCM 39069 / Hxd3)</name>
    <name type="common">Desulfococcus oleovorans</name>
    <dbReference type="NCBI Taxonomy" id="96561"/>
    <lineage>
        <taxon>Bacteria</taxon>
        <taxon>Pseudomonadati</taxon>
        <taxon>Thermodesulfobacteriota</taxon>
        <taxon>Desulfobacteria</taxon>
        <taxon>Desulfobacterales</taxon>
        <taxon>Desulfosudaceae</taxon>
        <taxon>Desulfosudis</taxon>
    </lineage>
</organism>
<dbReference type="AlphaFoldDB" id="A8ZSV9"/>
<dbReference type="SUPFAM" id="SSF50692">
    <property type="entry name" value="ADC-like"/>
    <property type="match status" value="1"/>
</dbReference>
<evidence type="ECO:0000256" key="2">
    <source>
        <dbReference type="ARBA" id="ARBA00022723"/>
    </source>
</evidence>
<evidence type="ECO:0000256" key="1">
    <source>
        <dbReference type="ARBA" id="ARBA00010312"/>
    </source>
</evidence>
<protein>
    <submittedName>
        <fullName evidence="6">Molybdopterin oxidoreductase</fullName>
    </submittedName>
</protein>
<dbReference type="Proteomes" id="UP000008561">
    <property type="component" value="Chromosome"/>
</dbReference>
<evidence type="ECO:0000256" key="4">
    <source>
        <dbReference type="ARBA" id="ARBA00023014"/>
    </source>
</evidence>
<dbReference type="GO" id="GO:0043546">
    <property type="term" value="F:molybdopterin cofactor binding"/>
    <property type="evidence" value="ECO:0007669"/>
    <property type="project" value="InterPro"/>
</dbReference>
<evidence type="ECO:0000259" key="5">
    <source>
        <dbReference type="PROSITE" id="PS51669"/>
    </source>
</evidence>
<keyword evidence="7" id="KW-1185">Reference proteome</keyword>
<dbReference type="Gene3D" id="2.20.25.90">
    <property type="entry name" value="ADC-like domains"/>
    <property type="match status" value="1"/>
</dbReference>
<dbReference type="PROSITE" id="PS51669">
    <property type="entry name" value="4FE4S_MOW_BIS_MGD"/>
    <property type="match status" value="1"/>
</dbReference>
<dbReference type="InterPro" id="IPR009010">
    <property type="entry name" value="Asp_de-COase-like_dom_sf"/>
</dbReference>
<feature type="domain" description="4Fe-4S Mo/W bis-MGD-type" evidence="5">
    <location>
        <begin position="3"/>
        <end position="59"/>
    </location>
</feature>
<dbReference type="Gene3D" id="3.40.50.740">
    <property type="match status" value="1"/>
</dbReference>
<keyword evidence="3" id="KW-0408">Iron</keyword>
<dbReference type="CDD" id="cd02781">
    <property type="entry name" value="MopB_CT_Acetylene-hydratase"/>
    <property type="match status" value="1"/>
</dbReference>
<dbReference type="InterPro" id="IPR050612">
    <property type="entry name" value="Prok_Mopterin_Oxidored"/>
</dbReference>
<keyword evidence="2" id="KW-0479">Metal-binding</keyword>
<dbReference type="Pfam" id="PF01568">
    <property type="entry name" value="Molydop_binding"/>
    <property type="match status" value="1"/>
</dbReference>
<dbReference type="GO" id="GO:0018818">
    <property type="term" value="F:acetylene hydratase activity"/>
    <property type="evidence" value="ECO:0007669"/>
    <property type="project" value="InterPro"/>
</dbReference>
<dbReference type="PANTHER" id="PTHR43742">
    <property type="entry name" value="TRIMETHYLAMINE-N-OXIDE REDUCTASE"/>
    <property type="match status" value="1"/>
</dbReference>
<accession>A8ZSV9</accession>
<dbReference type="SUPFAM" id="SSF53706">
    <property type="entry name" value="Formate dehydrogenase/DMSO reductase, domains 1-3"/>
    <property type="match status" value="1"/>
</dbReference>
<dbReference type="Pfam" id="PF00384">
    <property type="entry name" value="Molybdopterin"/>
    <property type="match status" value="1"/>
</dbReference>
<dbReference type="STRING" id="96561.Dole_0313"/>
<sequence length="698" mass="77410">MATTKVKTICFECHSRCGLVLEVEGGRVTAVHGDKDHPHSHGYSCPKGRACMEIIYHPDRITTPLIKVGERQGTRFEKASWDDALGLVAERLLASREQWGAESVVFGSGTTRGMAPYINRFLALFGSPNFMAPSNMSGGPLALGSATTTGFGLVDPDYANTRCMLLWAHNPENSWPGLYLYDINQGLKKGATLIVVDPRGTRFAKKADHWLRLRPGTDVALVLSFIHVIIENGLYDKAFVEQWTSGFDRLREYVADFAPEKVESITWVPAGQIKTAATVFATARPSVVGPGMGGVCQANDAFDLTRGLTILAAITGNLEVPGGNLNCTPPTRKRSCYGSDYDAPRNLPPDQAAKKLGADTYPLFGLVPIPCPPQAVWPAITDGKPYPVRALGLFANNSVCAYPHSARVRSVLQRLDFLFCVDYFHTPTTELADVILPPAHWSERDDVEDLLMKNHLFCQPKAVEPVPECRDEKEILIGLAQKMGLTEYWKSVTEILDYRLEPVSMTFAEFKKTGVFANPVEYKRYEKTGRFRTPSGKVELYAEYLTGLGIAPLPVFREPDEGPVSRPDLYREYPLILTTGGRNIVYYHSSHRNIPSLRKKAPDPELQIHPDTAADLGVSEGEWVYLATPRAKVEIKIRLFADIDPRVVHAPHGFWYGVADGWRRLNINMVTNDEPLCPVTASVPIKSLLCRLEKMAPR</sequence>
<evidence type="ECO:0000313" key="7">
    <source>
        <dbReference type="Proteomes" id="UP000008561"/>
    </source>
</evidence>
<dbReference type="RefSeq" id="WP_012173742.1">
    <property type="nucleotide sequence ID" value="NC_009943.1"/>
</dbReference>
<evidence type="ECO:0000256" key="3">
    <source>
        <dbReference type="ARBA" id="ARBA00023004"/>
    </source>
</evidence>
<dbReference type="PANTHER" id="PTHR43742:SF6">
    <property type="entry name" value="OXIDOREDUCTASE YYAE-RELATED"/>
    <property type="match status" value="1"/>
</dbReference>
<dbReference type="InterPro" id="IPR037949">
    <property type="entry name" value="MopB_CT_Acetylene-hydratase"/>
</dbReference>
<reference evidence="6 7" key="1">
    <citation type="submission" date="2007-10" db="EMBL/GenBank/DDBJ databases">
        <title>Complete sequence of Desulfococcus oleovorans Hxd3.</title>
        <authorList>
            <consortium name="US DOE Joint Genome Institute"/>
            <person name="Copeland A."/>
            <person name="Lucas S."/>
            <person name="Lapidus A."/>
            <person name="Barry K."/>
            <person name="Glavina del Rio T."/>
            <person name="Dalin E."/>
            <person name="Tice H."/>
            <person name="Pitluck S."/>
            <person name="Kiss H."/>
            <person name="Brettin T."/>
            <person name="Bruce D."/>
            <person name="Detter J.C."/>
            <person name="Han C."/>
            <person name="Schmutz J."/>
            <person name="Larimer F."/>
            <person name="Land M."/>
            <person name="Hauser L."/>
            <person name="Kyrpides N."/>
            <person name="Kim E."/>
            <person name="Wawrik B."/>
            <person name="Richardson P."/>
        </authorList>
    </citation>
    <scope>NUCLEOTIDE SEQUENCE [LARGE SCALE GENOMIC DNA]</scope>
    <source>
        <strain evidence="7">DSM 6200 / JCM 39069 / Hxd3</strain>
    </source>
</reference>
<gene>
    <name evidence="6" type="ordered locus">Dole_0313</name>
</gene>
<dbReference type="SMART" id="SM00926">
    <property type="entry name" value="Molybdop_Fe4S4"/>
    <property type="match status" value="1"/>
</dbReference>
<dbReference type="Pfam" id="PF04879">
    <property type="entry name" value="Molybdop_Fe4S4"/>
    <property type="match status" value="1"/>
</dbReference>
<dbReference type="KEGG" id="dol:Dole_0313"/>